<dbReference type="PANTHER" id="PTHR11106:SF27">
    <property type="entry name" value="MACRO DOMAIN-CONTAINING PROTEIN"/>
    <property type="match status" value="1"/>
</dbReference>
<dbReference type="SUPFAM" id="SSF52949">
    <property type="entry name" value="Macro domain-like"/>
    <property type="match status" value="1"/>
</dbReference>
<evidence type="ECO:0000313" key="2">
    <source>
        <dbReference type="EMBL" id="BDZ53533.1"/>
    </source>
</evidence>
<organism evidence="2 3">
    <name type="scientific">Agromyces marinus</name>
    <dbReference type="NCBI Taxonomy" id="1389020"/>
    <lineage>
        <taxon>Bacteria</taxon>
        <taxon>Bacillati</taxon>
        <taxon>Actinomycetota</taxon>
        <taxon>Actinomycetes</taxon>
        <taxon>Micrococcales</taxon>
        <taxon>Microbacteriaceae</taxon>
        <taxon>Agromyces</taxon>
    </lineage>
</organism>
<dbReference type="SMART" id="SM00506">
    <property type="entry name" value="A1pp"/>
    <property type="match status" value="1"/>
</dbReference>
<evidence type="ECO:0000313" key="3">
    <source>
        <dbReference type="Proteomes" id="UP001321477"/>
    </source>
</evidence>
<dbReference type="InterPro" id="IPR002589">
    <property type="entry name" value="Macro_dom"/>
</dbReference>
<evidence type="ECO:0000259" key="1">
    <source>
        <dbReference type="PROSITE" id="PS51154"/>
    </source>
</evidence>
<feature type="domain" description="Macro" evidence="1">
    <location>
        <begin position="1"/>
        <end position="176"/>
    </location>
</feature>
<dbReference type="Gene3D" id="3.40.220.10">
    <property type="entry name" value="Leucine Aminopeptidase, subunit E, domain 1"/>
    <property type="match status" value="1"/>
</dbReference>
<keyword evidence="3" id="KW-1185">Reference proteome</keyword>
<dbReference type="EMBL" id="AP027734">
    <property type="protein sequence ID" value="BDZ53533.1"/>
    <property type="molecule type" value="Genomic_DNA"/>
</dbReference>
<dbReference type="NCBIfam" id="NF001664">
    <property type="entry name" value="PRK00431.1-6"/>
    <property type="match status" value="1"/>
</dbReference>
<dbReference type="Pfam" id="PF01661">
    <property type="entry name" value="Macro"/>
    <property type="match status" value="1"/>
</dbReference>
<protein>
    <submittedName>
        <fullName evidence="2">Macro domain-containing protein</fullName>
    </submittedName>
</protein>
<name>A0ABM8GYL0_9MICO</name>
<sequence>MPRIELVTGDLTLERVDAIVNAANPSLLGGGGVDGAIHRAGGPEVLAACRRIRETMLPDGLATGDAVATTAGRLPARWVVHAVGPVWPGPGPEAAARRVRLADAYRNALRVAHGLGAASVALPAVSAGVYGWPADDAAEVAIGSVAGATASPPLVRFVLFSERMHETFSEAASRLGVEVVELDAR</sequence>
<dbReference type="PANTHER" id="PTHR11106">
    <property type="entry name" value="GANGLIOSIDE INDUCED DIFFERENTIATION ASSOCIATED PROTEIN 2-RELATED"/>
    <property type="match status" value="1"/>
</dbReference>
<accession>A0ABM8GYL0</accession>
<dbReference type="Proteomes" id="UP001321477">
    <property type="component" value="Chromosome"/>
</dbReference>
<dbReference type="InterPro" id="IPR043472">
    <property type="entry name" value="Macro_dom-like"/>
</dbReference>
<reference evidence="3" key="1">
    <citation type="journal article" date="2019" name="Int. J. Syst. Evol. Microbiol.">
        <title>The Global Catalogue of Microorganisms (GCM) 10K type strain sequencing project: providing services to taxonomists for standard genome sequencing and annotation.</title>
        <authorList>
            <consortium name="The Broad Institute Genomics Platform"/>
            <consortium name="The Broad Institute Genome Sequencing Center for Infectious Disease"/>
            <person name="Wu L."/>
            <person name="Ma J."/>
        </authorList>
    </citation>
    <scope>NUCLEOTIDE SEQUENCE [LARGE SCALE GENOMIC DNA]</scope>
    <source>
        <strain evidence="3">NBRC 109019</strain>
    </source>
</reference>
<proteinExistence type="predicted"/>
<dbReference type="RefSeq" id="WP_234661412.1">
    <property type="nucleotide sequence ID" value="NZ_AP027734.1"/>
</dbReference>
<dbReference type="PROSITE" id="PS51154">
    <property type="entry name" value="MACRO"/>
    <property type="match status" value="1"/>
</dbReference>
<gene>
    <name evidence="2" type="ORF">GCM10025870_06060</name>
</gene>